<evidence type="ECO:0000313" key="1">
    <source>
        <dbReference type="EMBL" id="SJK99417.1"/>
    </source>
</evidence>
<dbReference type="Proteomes" id="UP000219338">
    <property type="component" value="Unassembled WGS sequence"/>
</dbReference>
<organism evidence="1 2">
    <name type="scientific">Armillaria ostoyae</name>
    <name type="common">Armillaria root rot fungus</name>
    <dbReference type="NCBI Taxonomy" id="47428"/>
    <lineage>
        <taxon>Eukaryota</taxon>
        <taxon>Fungi</taxon>
        <taxon>Dikarya</taxon>
        <taxon>Basidiomycota</taxon>
        <taxon>Agaricomycotina</taxon>
        <taxon>Agaricomycetes</taxon>
        <taxon>Agaricomycetidae</taxon>
        <taxon>Agaricales</taxon>
        <taxon>Marasmiineae</taxon>
        <taxon>Physalacriaceae</taxon>
        <taxon>Armillaria</taxon>
    </lineage>
</organism>
<dbReference type="AlphaFoldDB" id="A0A284QSI4"/>
<reference evidence="2" key="1">
    <citation type="journal article" date="2017" name="Nat. Ecol. Evol.">
        <title>Genome expansion and lineage-specific genetic innovations in the forest pathogenic fungi Armillaria.</title>
        <authorList>
            <person name="Sipos G."/>
            <person name="Prasanna A.N."/>
            <person name="Walter M.C."/>
            <person name="O'Connor E."/>
            <person name="Balint B."/>
            <person name="Krizsan K."/>
            <person name="Kiss B."/>
            <person name="Hess J."/>
            <person name="Varga T."/>
            <person name="Slot J."/>
            <person name="Riley R."/>
            <person name="Boka B."/>
            <person name="Rigling D."/>
            <person name="Barry K."/>
            <person name="Lee J."/>
            <person name="Mihaltcheva S."/>
            <person name="LaButti K."/>
            <person name="Lipzen A."/>
            <person name="Waldron R."/>
            <person name="Moloney N.M."/>
            <person name="Sperisen C."/>
            <person name="Kredics L."/>
            <person name="Vagvoelgyi C."/>
            <person name="Patrignani A."/>
            <person name="Fitzpatrick D."/>
            <person name="Nagy I."/>
            <person name="Doyle S."/>
            <person name="Anderson J.B."/>
            <person name="Grigoriev I.V."/>
            <person name="Gueldener U."/>
            <person name="Muensterkoetter M."/>
            <person name="Nagy L.G."/>
        </authorList>
    </citation>
    <scope>NUCLEOTIDE SEQUENCE [LARGE SCALE GENOMIC DNA]</scope>
    <source>
        <strain evidence="2">C18/9</strain>
    </source>
</reference>
<dbReference type="EMBL" id="FUEG01000002">
    <property type="protein sequence ID" value="SJK99417.1"/>
    <property type="molecule type" value="Genomic_DNA"/>
</dbReference>
<gene>
    <name evidence="1" type="ORF">ARMOST_02718</name>
</gene>
<name>A0A284QSI4_ARMOS</name>
<accession>A0A284QSI4</accession>
<proteinExistence type="predicted"/>
<evidence type="ECO:0000313" key="2">
    <source>
        <dbReference type="Proteomes" id="UP000219338"/>
    </source>
</evidence>
<keyword evidence="2" id="KW-1185">Reference proteome</keyword>
<sequence length="169" mass="19126">MDITQRLVSFSFSSNPGHPSSLMFCAAPTIRDYWEYIMVEDLAQVGGRTSATSPSISHSQPHRFVICTANIYTVHSRYMPSIRAEPDEPFQWEVRYTWTLPGPSTASRKNDDSSPAQYPNLFLLPSTPAFHSLFVWAHCTFTLPRPPRSRLVVSRRYPSGGYHEPSSVT</sequence>
<protein>
    <submittedName>
        <fullName evidence="1">Uncharacterized protein</fullName>
    </submittedName>
</protein>